<accession>A0A1M6IUL2</accession>
<name>A0A1M6IUL2_9FLAO</name>
<dbReference type="EMBL" id="FQYX01000019">
    <property type="protein sequence ID" value="SHJ38121.1"/>
    <property type="molecule type" value="Genomic_DNA"/>
</dbReference>
<evidence type="ECO:0000256" key="1">
    <source>
        <dbReference type="SAM" id="Phobius"/>
    </source>
</evidence>
<keyword evidence="1" id="KW-0472">Membrane</keyword>
<organism evidence="2 3">
    <name type="scientific">Arenibacter nanhaiticus</name>
    <dbReference type="NCBI Taxonomy" id="558155"/>
    <lineage>
        <taxon>Bacteria</taxon>
        <taxon>Pseudomonadati</taxon>
        <taxon>Bacteroidota</taxon>
        <taxon>Flavobacteriia</taxon>
        <taxon>Flavobacteriales</taxon>
        <taxon>Flavobacteriaceae</taxon>
        <taxon>Arenibacter</taxon>
    </lineage>
</organism>
<keyword evidence="1" id="KW-0812">Transmembrane</keyword>
<protein>
    <submittedName>
        <fullName evidence="2">Uncharacterized protein</fullName>
    </submittedName>
</protein>
<reference evidence="3" key="1">
    <citation type="submission" date="2016-11" db="EMBL/GenBank/DDBJ databases">
        <authorList>
            <person name="Varghese N."/>
            <person name="Submissions S."/>
        </authorList>
    </citation>
    <scope>NUCLEOTIDE SEQUENCE [LARGE SCALE GENOMIC DNA]</scope>
    <source>
        <strain evidence="3">CGMCC 1.8863</strain>
    </source>
</reference>
<keyword evidence="3" id="KW-1185">Reference proteome</keyword>
<evidence type="ECO:0000313" key="3">
    <source>
        <dbReference type="Proteomes" id="UP000184231"/>
    </source>
</evidence>
<dbReference type="Proteomes" id="UP000184231">
    <property type="component" value="Unassembled WGS sequence"/>
</dbReference>
<evidence type="ECO:0000313" key="2">
    <source>
        <dbReference type="EMBL" id="SHJ38121.1"/>
    </source>
</evidence>
<gene>
    <name evidence="2" type="ORF">SAMN04487911_11924</name>
</gene>
<keyword evidence="1" id="KW-1133">Transmembrane helix</keyword>
<sequence>MNKLNPIYFGALIGIFLLSSSGLLAQKGEELKLWHQEHAKSWMMQV</sequence>
<dbReference type="RefSeq" id="WP_178338877.1">
    <property type="nucleotide sequence ID" value="NZ_FQYX01000019.1"/>
</dbReference>
<proteinExistence type="predicted"/>
<dbReference type="AlphaFoldDB" id="A0A1M6IUL2"/>
<feature type="transmembrane region" description="Helical" evidence="1">
    <location>
        <begin position="6"/>
        <end position="25"/>
    </location>
</feature>